<dbReference type="InterPro" id="IPR050361">
    <property type="entry name" value="MPP/UQCRC_Complex"/>
</dbReference>
<feature type="compositionally biased region" description="Polar residues" evidence="1">
    <location>
        <begin position="1"/>
        <end position="24"/>
    </location>
</feature>
<keyword evidence="5" id="KW-1185">Reference proteome</keyword>
<dbReference type="SUPFAM" id="SSF63411">
    <property type="entry name" value="LuxS/MPP-like metallohydrolase"/>
    <property type="match status" value="2"/>
</dbReference>
<dbReference type="RefSeq" id="WP_211427884.1">
    <property type="nucleotide sequence ID" value="NZ_CP072648.1"/>
</dbReference>
<dbReference type="Proteomes" id="UP000676506">
    <property type="component" value="Chromosome 1"/>
</dbReference>
<dbReference type="Pfam" id="PF05193">
    <property type="entry name" value="Peptidase_M16_C"/>
    <property type="match status" value="1"/>
</dbReference>
<name>A0ABX8B8Q7_9BACT</name>
<dbReference type="PANTHER" id="PTHR11851">
    <property type="entry name" value="METALLOPROTEASE"/>
    <property type="match status" value="1"/>
</dbReference>
<organism evidence="4 5">
    <name type="scientific">Chloracidobacterium validum</name>
    <dbReference type="NCBI Taxonomy" id="2821543"/>
    <lineage>
        <taxon>Bacteria</taxon>
        <taxon>Pseudomonadati</taxon>
        <taxon>Acidobacteriota</taxon>
        <taxon>Terriglobia</taxon>
        <taxon>Terriglobales</taxon>
        <taxon>Acidobacteriaceae</taxon>
        <taxon>Chloracidobacterium</taxon>
    </lineage>
</organism>
<evidence type="ECO:0000313" key="5">
    <source>
        <dbReference type="Proteomes" id="UP000676506"/>
    </source>
</evidence>
<dbReference type="InterPro" id="IPR011765">
    <property type="entry name" value="Pept_M16_N"/>
</dbReference>
<dbReference type="EMBL" id="CP072648">
    <property type="protein sequence ID" value="QUW01993.1"/>
    <property type="molecule type" value="Genomic_DNA"/>
</dbReference>
<evidence type="ECO:0000313" key="4">
    <source>
        <dbReference type="EMBL" id="QUW01993.1"/>
    </source>
</evidence>
<feature type="region of interest" description="Disordered" evidence="1">
    <location>
        <begin position="1"/>
        <end position="38"/>
    </location>
</feature>
<protein>
    <submittedName>
        <fullName evidence="4">Insulinase family protein</fullName>
    </submittedName>
</protein>
<accession>A0ABX8B8Q7</accession>
<dbReference type="Gene3D" id="3.30.830.10">
    <property type="entry name" value="Metalloenzyme, LuxS/M16 peptidase-like"/>
    <property type="match status" value="2"/>
</dbReference>
<evidence type="ECO:0000259" key="2">
    <source>
        <dbReference type="Pfam" id="PF00675"/>
    </source>
</evidence>
<evidence type="ECO:0000259" key="3">
    <source>
        <dbReference type="Pfam" id="PF05193"/>
    </source>
</evidence>
<proteinExistence type="predicted"/>
<gene>
    <name evidence="4" type="ORF">J8C06_06345</name>
</gene>
<dbReference type="PANTHER" id="PTHR11851:SF224">
    <property type="entry name" value="PROCESSING PROTEASE"/>
    <property type="match status" value="1"/>
</dbReference>
<feature type="domain" description="Peptidase M16 C-terminal" evidence="3">
    <location>
        <begin position="249"/>
        <end position="413"/>
    </location>
</feature>
<feature type="domain" description="Peptidase M16 N-terminal" evidence="2">
    <location>
        <begin position="95"/>
        <end position="236"/>
    </location>
</feature>
<evidence type="ECO:0000256" key="1">
    <source>
        <dbReference type="SAM" id="MobiDB-lite"/>
    </source>
</evidence>
<reference evidence="4 5" key="1">
    <citation type="submission" date="2021-03" db="EMBL/GenBank/DDBJ databases">
        <title>Genomic and phenotypic characterization of Chloracidobacterium isolates provides evidence for multiple species.</title>
        <authorList>
            <person name="Saini M.K."/>
            <person name="Costas A.M.G."/>
            <person name="Tank M."/>
            <person name="Bryant D.A."/>
        </authorList>
    </citation>
    <scope>NUCLEOTIDE SEQUENCE [LARGE SCALE GENOMIC DNA]</scope>
    <source>
        <strain evidence="4 5">BV2-C</strain>
    </source>
</reference>
<dbReference type="Pfam" id="PF00675">
    <property type="entry name" value="Peptidase_M16"/>
    <property type="match status" value="1"/>
</dbReference>
<dbReference type="InterPro" id="IPR007863">
    <property type="entry name" value="Peptidase_M16_C"/>
</dbReference>
<sequence length="494" mass="53954">MSSSDPTPNVAPPSTLTGQPNPQRGTVDRPTGRRKPIQPKQRWRWLLSVLALLILSDYPAPAQRREPAPPRQPSVSLAQPQDFVTEQTIAGVKTLVKRRPGSQTVAVGLFFAGGASQTSPQQAGIEALTLAVATEASRRFPRETLRQETARLGAGLSYVVTYDYSALTLATTQKTFETAWNLFADVVRHPRFEAEDVVLTRERLLASLLDDEDDPEAILQQTQANAIYRHHPYAAAPRGTTETLTRLGATDLRAHYAKLLTTKRLLLVVVGDVSPDRIAKRAARLFAGLPAGTAARSVPPLSWEPADVVIAARPLPTDYVQGVYTAPALTAPDFPALRLAAAILRDRVFEEVRVKRNLSYAPTAFLSAQGANVGGVYVSAVDARQAVTVMLDEIERLKSELVEPSELRATVAQFLTTYHLAEETNSGQVSALALYELLGGGWRQAFVSLDRLQSVTPEQVRDAARRYMTNLRFTAVGEEARVRRLLSNPGPSAE</sequence>
<dbReference type="InterPro" id="IPR011249">
    <property type="entry name" value="Metalloenz_LuxS/M16"/>
</dbReference>